<dbReference type="KEGG" id="pphe:PP2015_1406"/>
<dbReference type="PATRIC" id="fig|161398.10.peg.1432"/>
<feature type="signal peptide" evidence="2">
    <location>
        <begin position="1"/>
        <end position="23"/>
    </location>
</feature>
<accession>A0A0S2K192</accession>
<evidence type="ECO:0000313" key="3">
    <source>
        <dbReference type="EMBL" id="ALO41912.1"/>
    </source>
</evidence>
<dbReference type="EMBL" id="CP013187">
    <property type="protein sequence ID" value="ALO41912.1"/>
    <property type="molecule type" value="Genomic_DNA"/>
</dbReference>
<keyword evidence="4" id="KW-1185">Reference proteome</keyword>
<organism evidence="3 4">
    <name type="scientific">Pseudoalteromonas phenolica</name>
    <dbReference type="NCBI Taxonomy" id="161398"/>
    <lineage>
        <taxon>Bacteria</taxon>
        <taxon>Pseudomonadati</taxon>
        <taxon>Pseudomonadota</taxon>
        <taxon>Gammaproteobacteria</taxon>
        <taxon>Alteromonadales</taxon>
        <taxon>Pseudoalteromonadaceae</taxon>
        <taxon>Pseudoalteromonas</taxon>
    </lineage>
</organism>
<proteinExistence type="predicted"/>
<evidence type="ECO:0000313" key="4">
    <source>
        <dbReference type="Proteomes" id="UP000061457"/>
    </source>
</evidence>
<evidence type="ECO:0000256" key="2">
    <source>
        <dbReference type="SAM" id="SignalP"/>
    </source>
</evidence>
<evidence type="ECO:0000256" key="1">
    <source>
        <dbReference type="SAM" id="MobiDB-lite"/>
    </source>
</evidence>
<dbReference type="Proteomes" id="UP000061457">
    <property type="component" value="Chromosome I"/>
</dbReference>
<feature type="chain" id="PRO_5006600893" evidence="2">
    <location>
        <begin position="24"/>
        <end position="56"/>
    </location>
</feature>
<feature type="compositionally biased region" description="Basic and acidic residues" evidence="1">
    <location>
        <begin position="44"/>
        <end position="56"/>
    </location>
</feature>
<keyword evidence="2" id="KW-0732">Signal</keyword>
<dbReference type="OrthoDB" id="9798857at2"/>
<sequence length="56" mass="6210">MFASAYKKIFSLVLCFGSTSALAEPVSHLNKLDKSHTHSASHKQSSDDKKFPTKKE</sequence>
<dbReference type="AlphaFoldDB" id="A0A0S2K192"/>
<dbReference type="RefSeq" id="WP_157599075.1">
    <property type="nucleotide sequence ID" value="NZ_CP013187.1"/>
</dbReference>
<feature type="region of interest" description="Disordered" evidence="1">
    <location>
        <begin position="31"/>
        <end position="56"/>
    </location>
</feature>
<name>A0A0S2K192_9GAMM</name>
<protein>
    <submittedName>
        <fullName evidence="3">Uncharacterized protein</fullName>
    </submittedName>
</protein>
<gene>
    <name evidence="3" type="ORF">PP2015_1406</name>
</gene>
<reference evidence="3 4" key="1">
    <citation type="submission" date="2015-11" db="EMBL/GenBank/DDBJ databases">
        <authorList>
            <person name="Zhang Y."/>
            <person name="Guo Z."/>
        </authorList>
    </citation>
    <scope>NUCLEOTIDE SEQUENCE [LARGE SCALE GENOMIC DNA]</scope>
    <source>
        <strain evidence="3 4">KCTC 12086</strain>
    </source>
</reference>